<reference evidence="3" key="2">
    <citation type="submission" date="2025-08" db="UniProtKB">
        <authorList>
            <consortium name="RefSeq"/>
        </authorList>
    </citation>
    <scope>IDENTIFICATION</scope>
    <source>
        <tissue evidence="3">Young leaves</tissue>
    </source>
</reference>
<accession>A0A8B8K2Y3</accession>
<dbReference type="SUPFAM" id="SSF53098">
    <property type="entry name" value="Ribonuclease H-like"/>
    <property type="match status" value="1"/>
</dbReference>
<dbReference type="GeneID" id="113852023"/>
<gene>
    <name evidence="3" type="primary">LOC113852023</name>
</gene>
<dbReference type="RefSeq" id="XP_027338085.1">
    <property type="nucleotide sequence ID" value="XM_027482284.1"/>
</dbReference>
<evidence type="ECO:0000313" key="3">
    <source>
        <dbReference type="RefSeq" id="XP_027338085.1"/>
    </source>
</evidence>
<proteinExistence type="predicted"/>
<dbReference type="PANTHER" id="PTHR47266">
    <property type="entry name" value="ENDONUCLEASE-RELATED"/>
    <property type="match status" value="1"/>
</dbReference>
<reference evidence="2" key="1">
    <citation type="journal article" date="2019" name="Toxins">
        <title>Detection of Abrin-Like and Prepropulchellin-Like Toxin Genes and Transcripts Using Whole Genome Sequencing and Full-Length Transcript Sequencing of Abrus precatorius.</title>
        <authorList>
            <person name="Hovde B.T."/>
            <person name="Daligault H.E."/>
            <person name="Hanschen E.R."/>
            <person name="Kunde Y.A."/>
            <person name="Johnson M.B."/>
            <person name="Starkenburg S.R."/>
            <person name="Johnson S.L."/>
        </authorList>
    </citation>
    <scope>NUCLEOTIDE SEQUENCE [LARGE SCALE GENOMIC DNA]</scope>
</reference>
<dbReference type="Proteomes" id="UP000694853">
    <property type="component" value="Unplaced"/>
</dbReference>
<dbReference type="InterPro" id="IPR052160">
    <property type="entry name" value="Gypsy_RT_Integrase-like"/>
</dbReference>
<dbReference type="GO" id="GO:0003676">
    <property type="term" value="F:nucleic acid binding"/>
    <property type="evidence" value="ECO:0007669"/>
    <property type="project" value="InterPro"/>
</dbReference>
<dbReference type="KEGG" id="aprc:113852023"/>
<name>A0A8B8K2Y3_ABRPR</name>
<organism evidence="2 3">
    <name type="scientific">Abrus precatorius</name>
    <name type="common">Indian licorice</name>
    <name type="synonym">Glycine abrus</name>
    <dbReference type="NCBI Taxonomy" id="3816"/>
    <lineage>
        <taxon>Eukaryota</taxon>
        <taxon>Viridiplantae</taxon>
        <taxon>Streptophyta</taxon>
        <taxon>Embryophyta</taxon>
        <taxon>Tracheophyta</taxon>
        <taxon>Spermatophyta</taxon>
        <taxon>Magnoliopsida</taxon>
        <taxon>eudicotyledons</taxon>
        <taxon>Gunneridae</taxon>
        <taxon>Pentapetalae</taxon>
        <taxon>rosids</taxon>
        <taxon>fabids</taxon>
        <taxon>Fabales</taxon>
        <taxon>Fabaceae</taxon>
        <taxon>Papilionoideae</taxon>
        <taxon>50 kb inversion clade</taxon>
        <taxon>NPAAA clade</taxon>
        <taxon>indigoferoid/millettioid clade</taxon>
        <taxon>Abreae</taxon>
        <taxon>Abrus</taxon>
    </lineage>
</organism>
<dbReference type="Gene3D" id="3.30.420.10">
    <property type="entry name" value="Ribonuclease H-like superfamily/Ribonuclease H"/>
    <property type="match status" value="1"/>
</dbReference>
<sequence length="198" mass="23394">MHKVSTPYLPQTNRQTEISNQETKQILEKTVQPNRKDWSLRLEEALWAYRITYKTPIGMSPYQVLFGKACHLPVEVKHKAFWAIKQCNLDIEAVGWHRKLQLQELKEIHREAYENSNIYKECIKAFHDKLIGRKEFHIGDKDMGSQRSFKVNGHRLKVFHDSLGEHEQRETTFELATCLIYREFSYLSLTIGLFELSL</sequence>
<feature type="compositionally biased region" description="Polar residues" evidence="1">
    <location>
        <begin position="8"/>
        <end position="21"/>
    </location>
</feature>
<dbReference type="AlphaFoldDB" id="A0A8B8K2Y3"/>
<evidence type="ECO:0000256" key="1">
    <source>
        <dbReference type="SAM" id="MobiDB-lite"/>
    </source>
</evidence>
<dbReference type="OrthoDB" id="1709476at2759"/>
<evidence type="ECO:0000313" key="2">
    <source>
        <dbReference type="Proteomes" id="UP000694853"/>
    </source>
</evidence>
<feature type="region of interest" description="Disordered" evidence="1">
    <location>
        <begin position="1"/>
        <end position="21"/>
    </location>
</feature>
<dbReference type="InterPro" id="IPR012337">
    <property type="entry name" value="RNaseH-like_sf"/>
</dbReference>
<dbReference type="InterPro" id="IPR036397">
    <property type="entry name" value="RNaseH_sf"/>
</dbReference>
<protein>
    <submittedName>
        <fullName evidence="3">Uncharacterized protein LOC113852023</fullName>
    </submittedName>
</protein>
<keyword evidence="2" id="KW-1185">Reference proteome</keyword>